<proteinExistence type="inferred from homology"/>
<feature type="region of interest" description="Disordered" evidence="7">
    <location>
        <begin position="1"/>
        <end position="205"/>
    </location>
</feature>
<feature type="region of interest" description="Disordered" evidence="7">
    <location>
        <begin position="550"/>
        <end position="687"/>
    </location>
</feature>
<protein>
    <submittedName>
        <fullName evidence="9">TPX2, C-terminal domain-containing protein</fullName>
    </submittedName>
</protein>
<feature type="compositionally biased region" description="Polar residues" evidence="7">
    <location>
        <begin position="327"/>
        <end position="340"/>
    </location>
</feature>
<dbReference type="InterPro" id="IPR027329">
    <property type="entry name" value="TPX2_C"/>
</dbReference>
<feature type="compositionally biased region" description="Polar residues" evidence="7">
    <location>
        <begin position="42"/>
        <end position="55"/>
    </location>
</feature>
<dbReference type="InterPro" id="IPR044833">
    <property type="entry name" value="WDL5/6"/>
</dbReference>
<dbReference type="Proteomes" id="UP000245207">
    <property type="component" value="Unassembled WGS sequence"/>
</dbReference>
<dbReference type="STRING" id="35608.A0A2U1Q831"/>
<evidence type="ECO:0000256" key="3">
    <source>
        <dbReference type="ARBA" id="ARBA00022490"/>
    </source>
</evidence>
<dbReference type="EMBL" id="PKPP01000331">
    <property type="protein sequence ID" value="PWA94165.1"/>
    <property type="molecule type" value="Genomic_DNA"/>
</dbReference>
<feature type="compositionally biased region" description="Polar residues" evidence="7">
    <location>
        <begin position="365"/>
        <end position="376"/>
    </location>
</feature>
<feature type="compositionally biased region" description="Low complexity" evidence="7">
    <location>
        <begin position="104"/>
        <end position="121"/>
    </location>
</feature>
<evidence type="ECO:0000259" key="8">
    <source>
        <dbReference type="Pfam" id="PF06886"/>
    </source>
</evidence>
<dbReference type="OrthoDB" id="1939285at2759"/>
<keyword evidence="6" id="KW-0175">Coiled coil</keyword>
<keyword evidence="10" id="KW-1185">Reference proteome</keyword>
<dbReference type="AlphaFoldDB" id="A0A2U1Q831"/>
<comment type="caution">
    <text evidence="9">The sequence shown here is derived from an EMBL/GenBank/DDBJ whole genome shotgun (WGS) entry which is preliminary data.</text>
</comment>
<comment type="similarity">
    <text evidence="2">Belongs to the TPX2 family.</text>
</comment>
<keyword evidence="5" id="KW-0206">Cytoskeleton</keyword>
<evidence type="ECO:0000256" key="4">
    <source>
        <dbReference type="ARBA" id="ARBA00022701"/>
    </source>
</evidence>
<evidence type="ECO:0000313" key="9">
    <source>
        <dbReference type="EMBL" id="PWA94165.1"/>
    </source>
</evidence>
<feature type="compositionally biased region" description="Polar residues" evidence="7">
    <location>
        <begin position="12"/>
        <end position="26"/>
    </location>
</feature>
<evidence type="ECO:0000256" key="1">
    <source>
        <dbReference type="ARBA" id="ARBA00004245"/>
    </source>
</evidence>
<feature type="domain" description="TPX2 C-terminal" evidence="8">
    <location>
        <begin position="492"/>
        <end position="566"/>
    </location>
</feature>
<feature type="compositionally biased region" description="Polar residues" evidence="7">
    <location>
        <begin position="80"/>
        <end position="91"/>
    </location>
</feature>
<keyword evidence="3" id="KW-0963">Cytoplasm</keyword>
<feature type="compositionally biased region" description="Basic and acidic residues" evidence="7">
    <location>
        <begin position="353"/>
        <end position="364"/>
    </location>
</feature>
<feature type="compositionally biased region" description="Basic and acidic residues" evidence="7">
    <location>
        <begin position="68"/>
        <end position="79"/>
    </location>
</feature>
<feature type="compositionally biased region" description="Polar residues" evidence="7">
    <location>
        <begin position="295"/>
        <end position="311"/>
    </location>
</feature>
<feature type="region of interest" description="Disordered" evidence="7">
    <location>
        <begin position="292"/>
        <end position="492"/>
    </location>
</feature>
<sequence length="687" mass="75758">MADVDDIIVASGNGTTHDAENDQFSNYDEEDDSMEIVARIPNYNSESKEGQNSSEPFAEQVEESNDLDGFKELQVKDTDVSAQPKCQNDTDNGVEVKNDKKNKLNANGAKKTTSVKSGSVPVEKKSVKSKPAMVQVKAPLSKPHGKSESLTSTAKVMQSEGVKEKSKVKSAKTVHGSTTEGRAHSSESSTTGDEKPQRLGTLPAYSFSFRCNERAEKRKEFYSKLEEKIHAKEEEQNTMQAKSKEHQEAEIKMLRKSLMFKATPMPSFYHETPTKTELKKISNFPMADVDDITVASGNGTTHDAENDQFSNYDEEDDSMEIVARIPNYNSESKDGQNSSEPFAEQVEESNDLDGFKELQVKDTDVSAQPKCQNDTDNGVEVKNDKKNKLNANGAKKTTSAKSGSVPVEKKSVKSKPAMVQVKAPLSKPHGKSESLTSTAKVVQSEGVKEKSKVKSAKTVHGSTTEGRAHSSESSTTGDEKPQRLGTLPAYSFSFRCNERAEKRKEFYSKLEEKIHAKEEEQNTMQAKSKEHQEAEIKMLRKSLMFKATPMPSFYHETPTKTELKKIPTTRPKSPKLGRKKDSPTAEMEASGANTFRPAISARLSLDAKKSLDNKPSAKGLSAVPAKKPIRKSLPKLPSEKTKLPSDSKGRKEVHPREITVSSSETKELETQPNNDSSHVEEAVVLAN</sequence>
<feature type="domain" description="TPX2 C-terminal" evidence="8">
    <location>
        <begin position="207"/>
        <end position="276"/>
    </location>
</feature>
<dbReference type="PANTHER" id="PTHR31358">
    <property type="entry name" value="PROTEIN WVD2-LIKE 4"/>
    <property type="match status" value="1"/>
</dbReference>
<evidence type="ECO:0000313" key="10">
    <source>
        <dbReference type="Proteomes" id="UP000245207"/>
    </source>
</evidence>
<evidence type="ECO:0000256" key="7">
    <source>
        <dbReference type="SAM" id="MobiDB-lite"/>
    </source>
</evidence>
<reference evidence="9 10" key="1">
    <citation type="journal article" date="2018" name="Mol. Plant">
        <title>The genome of Artemisia annua provides insight into the evolution of Asteraceae family and artemisinin biosynthesis.</title>
        <authorList>
            <person name="Shen Q."/>
            <person name="Zhang L."/>
            <person name="Liao Z."/>
            <person name="Wang S."/>
            <person name="Yan T."/>
            <person name="Shi P."/>
            <person name="Liu M."/>
            <person name="Fu X."/>
            <person name="Pan Q."/>
            <person name="Wang Y."/>
            <person name="Lv Z."/>
            <person name="Lu X."/>
            <person name="Zhang F."/>
            <person name="Jiang W."/>
            <person name="Ma Y."/>
            <person name="Chen M."/>
            <person name="Hao X."/>
            <person name="Li L."/>
            <person name="Tang Y."/>
            <person name="Lv G."/>
            <person name="Zhou Y."/>
            <person name="Sun X."/>
            <person name="Brodelius P.E."/>
            <person name="Rose J.K.C."/>
            <person name="Tang K."/>
        </authorList>
    </citation>
    <scope>NUCLEOTIDE SEQUENCE [LARGE SCALE GENOMIC DNA]</scope>
    <source>
        <strain evidence="10">cv. Huhao1</strain>
        <tissue evidence="9">Leaf</tissue>
    </source>
</reference>
<feature type="compositionally biased region" description="Low complexity" evidence="7">
    <location>
        <begin position="389"/>
        <end position="406"/>
    </location>
</feature>
<dbReference type="Pfam" id="PF06886">
    <property type="entry name" value="TPX2"/>
    <property type="match status" value="2"/>
</dbReference>
<organism evidence="9 10">
    <name type="scientific">Artemisia annua</name>
    <name type="common">Sweet wormwood</name>
    <dbReference type="NCBI Taxonomy" id="35608"/>
    <lineage>
        <taxon>Eukaryota</taxon>
        <taxon>Viridiplantae</taxon>
        <taxon>Streptophyta</taxon>
        <taxon>Embryophyta</taxon>
        <taxon>Tracheophyta</taxon>
        <taxon>Spermatophyta</taxon>
        <taxon>Magnoliopsida</taxon>
        <taxon>eudicotyledons</taxon>
        <taxon>Gunneridae</taxon>
        <taxon>Pentapetalae</taxon>
        <taxon>asterids</taxon>
        <taxon>campanulids</taxon>
        <taxon>Asterales</taxon>
        <taxon>Asteraceae</taxon>
        <taxon>Asteroideae</taxon>
        <taxon>Anthemideae</taxon>
        <taxon>Artemisiinae</taxon>
        <taxon>Artemisia</taxon>
    </lineage>
</organism>
<gene>
    <name evidence="9" type="ORF">CTI12_AA063540</name>
</gene>
<comment type="subcellular location">
    <subcellularLocation>
        <location evidence="1">Cytoplasm</location>
        <location evidence="1">Cytoskeleton</location>
    </subcellularLocation>
</comment>
<keyword evidence="4" id="KW-0493">Microtubule</keyword>
<evidence type="ECO:0000256" key="6">
    <source>
        <dbReference type="SAM" id="Coils"/>
    </source>
</evidence>
<dbReference type="GO" id="GO:0008017">
    <property type="term" value="F:microtubule binding"/>
    <property type="evidence" value="ECO:0007669"/>
    <property type="project" value="InterPro"/>
</dbReference>
<feature type="compositionally biased region" description="Polar residues" evidence="7">
    <location>
        <begin position="460"/>
        <end position="476"/>
    </location>
</feature>
<accession>A0A2U1Q831</accession>
<feature type="coiled-coil region" evidence="6">
    <location>
        <begin position="222"/>
        <end position="252"/>
    </location>
</feature>
<dbReference type="GO" id="GO:0005874">
    <property type="term" value="C:microtubule"/>
    <property type="evidence" value="ECO:0007669"/>
    <property type="project" value="UniProtKB-KW"/>
</dbReference>
<dbReference type="PANTHER" id="PTHR31358:SF29">
    <property type="entry name" value="PROTEIN WVD2-LIKE 5-RELATED"/>
    <property type="match status" value="1"/>
</dbReference>
<feature type="compositionally biased region" description="Polar residues" evidence="7">
    <location>
        <begin position="175"/>
        <end position="191"/>
    </location>
</feature>
<feature type="coiled-coil region" evidence="6">
    <location>
        <begin position="507"/>
        <end position="537"/>
    </location>
</feature>
<name>A0A2U1Q831_ARTAN</name>
<feature type="compositionally biased region" description="Basic and acidic residues" evidence="7">
    <location>
        <begin position="637"/>
        <end position="657"/>
    </location>
</feature>
<evidence type="ECO:0000256" key="5">
    <source>
        <dbReference type="ARBA" id="ARBA00023212"/>
    </source>
</evidence>
<evidence type="ECO:0000256" key="2">
    <source>
        <dbReference type="ARBA" id="ARBA00005885"/>
    </source>
</evidence>